<evidence type="ECO:0000256" key="4">
    <source>
        <dbReference type="ARBA" id="ARBA00012562"/>
    </source>
</evidence>
<comment type="catalytic activity">
    <reaction evidence="1">
        <text>Endonucleolytic cleavage to 5'-phosphomononucleotide and 5'-phosphooligonucleotide end-products.</text>
        <dbReference type="EC" id="3.1.30.1"/>
    </reaction>
</comment>
<evidence type="ECO:0000256" key="8">
    <source>
        <dbReference type="ARBA" id="ARBA00022759"/>
    </source>
</evidence>
<comment type="similarity">
    <text evidence="2">Belongs to the nuclease type I family.</text>
</comment>
<evidence type="ECO:0000313" key="13">
    <source>
        <dbReference type="EMBL" id="GMH26231.1"/>
    </source>
</evidence>
<dbReference type="FunFam" id="1.10.575.10:FF:000002">
    <property type="entry name" value="Endonuclease 2"/>
    <property type="match status" value="1"/>
</dbReference>
<evidence type="ECO:0000256" key="12">
    <source>
        <dbReference type="SAM" id="SignalP"/>
    </source>
</evidence>
<evidence type="ECO:0000313" key="14">
    <source>
        <dbReference type="Proteomes" id="UP001279734"/>
    </source>
</evidence>
<dbReference type="GO" id="GO:0006308">
    <property type="term" value="P:DNA catabolic process"/>
    <property type="evidence" value="ECO:0007669"/>
    <property type="project" value="InterPro"/>
</dbReference>
<dbReference type="CDD" id="cd11010">
    <property type="entry name" value="S1-P1_nuclease"/>
    <property type="match status" value="1"/>
</dbReference>
<comment type="caution">
    <text evidence="13">The sequence shown here is derived from an EMBL/GenBank/DDBJ whole genome shotgun (WGS) entry which is preliminary data.</text>
</comment>
<dbReference type="InterPro" id="IPR008947">
    <property type="entry name" value="PLipase_C/P1_nuclease_dom_sf"/>
</dbReference>
<dbReference type="Pfam" id="PF02265">
    <property type="entry name" value="S1-P1_nuclease"/>
    <property type="match status" value="1"/>
</dbReference>
<evidence type="ECO:0000256" key="3">
    <source>
        <dbReference type="ARBA" id="ARBA00011245"/>
    </source>
</evidence>
<dbReference type="GO" id="GO:0046872">
    <property type="term" value="F:metal ion binding"/>
    <property type="evidence" value="ECO:0007669"/>
    <property type="project" value="UniProtKB-KW"/>
</dbReference>
<evidence type="ECO:0000256" key="1">
    <source>
        <dbReference type="ARBA" id="ARBA00000245"/>
    </source>
</evidence>
<evidence type="ECO:0000256" key="10">
    <source>
        <dbReference type="ARBA" id="ARBA00023157"/>
    </source>
</evidence>
<dbReference type="GO" id="GO:0003676">
    <property type="term" value="F:nucleic acid binding"/>
    <property type="evidence" value="ECO:0007669"/>
    <property type="project" value="InterPro"/>
</dbReference>
<dbReference type="PANTHER" id="PTHR33146">
    <property type="entry name" value="ENDONUCLEASE 4"/>
    <property type="match status" value="1"/>
</dbReference>
<evidence type="ECO:0000256" key="5">
    <source>
        <dbReference type="ARBA" id="ARBA00022722"/>
    </source>
</evidence>
<keyword evidence="8" id="KW-0255">Endonuclease</keyword>
<dbReference type="EC" id="3.1.30.1" evidence="4"/>
<sequence length="286" mass="31882">MRSNRRPLPLLASLCVLFVGIPGCHGWGWDGHYTTCKLAEPYYSNATVSAIQNLLAPGQYLPDLCSWADDVRSVYKWSAALHFADVPDDSCVFNYTRDCHDEYGVPGRCVVAAICNYTTQLIDGYSSGNSPYNLTQALLFLSHFMGDIHQPLHLGHEGDRGGNSIIVYWYNTRTNLHHVWDTSMIYTEEDDFYNGSVDQLEAAIAQNITSDEVQQWQTCSGGQPPCPIVYASESVALACEWAYNGVTNYSTLGDDYFYSRWPIVQQQLSRGGVRLAAALNRIFGSS</sequence>
<dbReference type="AlphaFoldDB" id="A0AAD3TBR4"/>
<keyword evidence="11" id="KW-0325">Glycoprotein</keyword>
<name>A0AAD3TBR4_NEPGR</name>
<reference evidence="13" key="1">
    <citation type="submission" date="2023-05" db="EMBL/GenBank/DDBJ databases">
        <title>Nepenthes gracilis genome sequencing.</title>
        <authorList>
            <person name="Fukushima K."/>
        </authorList>
    </citation>
    <scope>NUCLEOTIDE SEQUENCE</scope>
    <source>
        <strain evidence="13">SING2019-196</strain>
    </source>
</reference>
<feature type="chain" id="PRO_5041916205" description="Aspergillus nuclease S1" evidence="12">
    <location>
        <begin position="27"/>
        <end position="286"/>
    </location>
</feature>
<keyword evidence="5" id="KW-0540">Nuclease</keyword>
<dbReference type="GO" id="GO:0000014">
    <property type="term" value="F:single-stranded DNA endodeoxyribonuclease activity"/>
    <property type="evidence" value="ECO:0007669"/>
    <property type="project" value="UniProtKB-ARBA"/>
</dbReference>
<dbReference type="PANTHER" id="PTHR33146:SF27">
    <property type="entry name" value="ENDONUCLEASE 2"/>
    <property type="match status" value="1"/>
</dbReference>
<comment type="subunit">
    <text evidence="3">Monomer.</text>
</comment>
<dbReference type="Gene3D" id="1.10.575.10">
    <property type="entry name" value="P1 Nuclease"/>
    <property type="match status" value="1"/>
</dbReference>
<dbReference type="GO" id="GO:0004521">
    <property type="term" value="F:RNA endonuclease activity"/>
    <property type="evidence" value="ECO:0007669"/>
    <property type="project" value="UniProtKB-ARBA"/>
</dbReference>
<dbReference type="InterPro" id="IPR003154">
    <property type="entry name" value="S1/P1nuclease"/>
</dbReference>
<keyword evidence="14" id="KW-1185">Reference proteome</keyword>
<keyword evidence="6" id="KW-0479">Metal-binding</keyword>
<gene>
    <name evidence="13" type="ORF">Nepgr_028074</name>
</gene>
<evidence type="ECO:0000256" key="9">
    <source>
        <dbReference type="ARBA" id="ARBA00022801"/>
    </source>
</evidence>
<keyword evidence="7 12" id="KW-0732">Signal</keyword>
<evidence type="ECO:0000256" key="7">
    <source>
        <dbReference type="ARBA" id="ARBA00022729"/>
    </source>
</evidence>
<keyword evidence="10" id="KW-1015">Disulfide bond</keyword>
<accession>A0AAD3TBR4</accession>
<evidence type="ECO:0000256" key="11">
    <source>
        <dbReference type="ARBA" id="ARBA00023180"/>
    </source>
</evidence>
<evidence type="ECO:0000256" key="2">
    <source>
        <dbReference type="ARBA" id="ARBA00009547"/>
    </source>
</evidence>
<dbReference type="SUPFAM" id="SSF48537">
    <property type="entry name" value="Phospholipase C/P1 nuclease"/>
    <property type="match status" value="1"/>
</dbReference>
<proteinExistence type="inferred from homology"/>
<dbReference type="Proteomes" id="UP001279734">
    <property type="component" value="Unassembled WGS sequence"/>
</dbReference>
<feature type="signal peptide" evidence="12">
    <location>
        <begin position="1"/>
        <end position="26"/>
    </location>
</feature>
<keyword evidence="9" id="KW-0378">Hydrolase</keyword>
<protein>
    <recommendedName>
        <fullName evidence="4">Aspergillus nuclease S1</fullName>
        <ecNumber evidence="4">3.1.30.1</ecNumber>
    </recommendedName>
</protein>
<dbReference type="EMBL" id="BSYO01000030">
    <property type="protein sequence ID" value="GMH26231.1"/>
    <property type="molecule type" value="Genomic_DNA"/>
</dbReference>
<organism evidence="13 14">
    <name type="scientific">Nepenthes gracilis</name>
    <name type="common">Slender pitcher plant</name>
    <dbReference type="NCBI Taxonomy" id="150966"/>
    <lineage>
        <taxon>Eukaryota</taxon>
        <taxon>Viridiplantae</taxon>
        <taxon>Streptophyta</taxon>
        <taxon>Embryophyta</taxon>
        <taxon>Tracheophyta</taxon>
        <taxon>Spermatophyta</taxon>
        <taxon>Magnoliopsida</taxon>
        <taxon>eudicotyledons</taxon>
        <taxon>Gunneridae</taxon>
        <taxon>Pentapetalae</taxon>
        <taxon>Caryophyllales</taxon>
        <taxon>Nepenthaceae</taxon>
        <taxon>Nepenthes</taxon>
    </lineage>
</organism>
<evidence type="ECO:0000256" key="6">
    <source>
        <dbReference type="ARBA" id="ARBA00022723"/>
    </source>
</evidence>